<evidence type="ECO:0008006" key="6">
    <source>
        <dbReference type="Google" id="ProtNLM"/>
    </source>
</evidence>
<dbReference type="Pfam" id="PF03592">
    <property type="entry name" value="Terminase_2"/>
    <property type="match status" value="1"/>
</dbReference>
<dbReference type="RefSeq" id="WP_189685742.1">
    <property type="nucleotide sequence ID" value="NZ_BMYK01000002.1"/>
</dbReference>
<protein>
    <recommendedName>
        <fullName evidence="6">Terminase small subunit</fullName>
    </recommendedName>
</protein>
<evidence type="ECO:0000256" key="1">
    <source>
        <dbReference type="ARBA" id="ARBA00022612"/>
    </source>
</evidence>
<evidence type="ECO:0000256" key="3">
    <source>
        <dbReference type="SAM" id="MobiDB-lite"/>
    </source>
</evidence>
<dbReference type="InterPro" id="IPR052404">
    <property type="entry name" value="SPP1-like_terminase"/>
</dbReference>
<dbReference type="PANTHER" id="PTHR41328">
    <property type="entry name" value="TERMINASE SMALL SUBUNIT-RELATED"/>
    <property type="match status" value="1"/>
</dbReference>
<keyword evidence="5" id="KW-1185">Reference proteome</keyword>
<organism evidence="4 5">
    <name type="scientific">Pseudorhodoferax aquiterrae</name>
    <dbReference type="NCBI Taxonomy" id="747304"/>
    <lineage>
        <taxon>Bacteria</taxon>
        <taxon>Pseudomonadati</taxon>
        <taxon>Pseudomonadota</taxon>
        <taxon>Betaproteobacteria</taxon>
        <taxon>Burkholderiales</taxon>
        <taxon>Comamonadaceae</taxon>
    </lineage>
</organism>
<keyword evidence="2" id="KW-0231">Viral genome packaging</keyword>
<dbReference type="EMBL" id="BMYK01000002">
    <property type="protein sequence ID" value="GHC72712.1"/>
    <property type="molecule type" value="Genomic_DNA"/>
</dbReference>
<evidence type="ECO:0000313" key="4">
    <source>
        <dbReference type="EMBL" id="GHC72712.1"/>
    </source>
</evidence>
<dbReference type="InterPro" id="IPR005335">
    <property type="entry name" value="Terminase_ssu"/>
</dbReference>
<feature type="compositionally biased region" description="Low complexity" evidence="3">
    <location>
        <begin position="12"/>
        <end position="22"/>
    </location>
</feature>
<name>A0ABQ3FXW1_9BURK</name>
<dbReference type="Gene3D" id="1.10.10.1400">
    <property type="entry name" value="Terminase, small subunit, N-terminal DNA-binding domain, HTH motif"/>
    <property type="match status" value="1"/>
</dbReference>
<sequence>MPRKSPSPAENATKATKPSAKPTPKKPAAKKAVAPKKTPQPKPEPAKRGGWRAAPVEPEQDLSPSAQRFVDEYLIDLNATQAYLRANPGVSLSTASAEGCRLTGNPKVAALIAQRKHERAERVGVDAHRVLKEVARLALFDPRKLFDADGVPLPIHQLDDDTAAALAGLDVQEVRLGTGEGAERAVVKKYKLADKGANLDRLMKHLGLFERDNAQKVDPIAQLLAGMGRSSVPVVKEPGHE</sequence>
<dbReference type="PANTHER" id="PTHR41328:SF2">
    <property type="entry name" value="TERMINASE SMALL SUBUNIT"/>
    <property type="match status" value="1"/>
</dbReference>
<reference evidence="5" key="1">
    <citation type="journal article" date="2019" name="Int. J. Syst. Evol. Microbiol.">
        <title>The Global Catalogue of Microorganisms (GCM) 10K type strain sequencing project: providing services to taxonomists for standard genome sequencing and annotation.</title>
        <authorList>
            <consortium name="The Broad Institute Genomics Platform"/>
            <consortium name="The Broad Institute Genome Sequencing Center for Infectious Disease"/>
            <person name="Wu L."/>
            <person name="Ma J."/>
        </authorList>
    </citation>
    <scope>NUCLEOTIDE SEQUENCE [LARGE SCALE GENOMIC DNA]</scope>
    <source>
        <strain evidence="5">KCTC 23314</strain>
    </source>
</reference>
<accession>A0ABQ3FXW1</accession>
<comment type="caution">
    <text evidence="4">The sequence shown here is derived from an EMBL/GenBank/DDBJ whole genome shotgun (WGS) entry which is preliminary data.</text>
</comment>
<feature type="region of interest" description="Disordered" evidence="3">
    <location>
        <begin position="1"/>
        <end position="64"/>
    </location>
</feature>
<keyword evidence="1" id="KW-1188">Viral release from host cell</keyword>
<dbReference type="InterPro" id="IPR038713">
    <property type="entry name" value="Terminase_Gp1_N_sf"/>
</dbReference>
<evidence type="ECO:0000313" key="5">
    <source>
        <dbReference type="Proteomes" id="UP000626210"/>
    </source>
</evidence>
<gene>
    <name evidence="4" type="ORF">GCM10007320_08770</name>
</gene>
<evidence type="ECO:0000256" key="2">
    <source>
        <dbReference type="ARBA" id="ARBA00023219"/>
    </source>
</evidence>
<dbReference type="Proteomes" id="UP000626210">
    <property type="component" value="Unassembled WGS sequence"/>
</dbReference>
<proteinExistence type="predicted"/>